<reference evidence="2" key="2">
    <citation type="submission" date="2023-06" db="EMBL/GenBank/DDBJ databases">
        <authorList>
            <person name="Swenson N.G."/>
            <person name="Wegrzyn J.L."/>
            <person name="Mcevoy S.L."/>
        </authorList>
    </citation>
    <scope>NUCLEOTIDE SEQUENCE</scope>
    <source>
        <strain evidence="2">NS2018</strain>
        <tissue evidence="2">Leaf</tissue>
    </source>
</reference>
<feature type="transmembrane region" description="Helical" evidence="1">
    <location>
        <begin position="281"/>
        <end position="303"/>
    </location>
</feature>
<dbReference type="PANTHER" id="PTHR31170:SF24">
    <property type="match status" value="1"/>
</dbReference>
<comment type="caution">
    <text evidence="2">The sequence shown here is derived from an EMBL/GenBank/DDBJ whole genome shotgun (WGS) entry which is preliminary data.</text>
</comment>
<gene>
    <name evidence="2" type="ORF">LWI29_023075</name>
</gene>
<evidence type="ECO:0000256" key="1">
    <source>
        <dbReference type="SAM" id="Phobius"/>
    </source>
</evidence>
<keyword evidence="1" id="KW-0472">Membrane</keyword>
<evidence type="ECO:0000313" key="3">
    <source>
        <dbReference type="Proteomes" id="UP001168877"/>
    </source>
</evidence>
<dbReference type="Pfam" id="PF03140">
    <property type="entry name" value="DUF247"/>
    <property type="match status" value="1"/>
</dbReference>
<accession>A0AA39TDE3</accession>
<dbReference type="AlphaFoldDB" id="A0AA39TDE3"/>
<proteinExistence type="predicted"/>
<keyword evidence="1" id="KW-1133">Transmembrane helix</keyword>
<name>A0AA39TDE3_ACESA</name>
<reference evidence="2" key="1">
    <citation type="journal article" date="2022" name="Plant J.">
        <title>Strategies of tolerance reflected in two North American maple genomes.</title>
        <authorList>
            <person name="McEvoy S.L."/>
            <person name="Sezen U.U."/>
            <person name="Trouern-Trend A."/>
            <person name="McMahon S.M."/>
            <person name="Schaberg P.G."/>
            <person name="Yang J."/>
            <person name="Wegrzyn J.L."/>
            <person name="Swenson N.G."/>
        </authorList>
    </citation>
    <scope>NUCLEOTIDE SEQUENCE</scope>
    <source>
        <strain evidence="2">NS2018</strain>
    </source>
</reference>
<dbReference type="InterPro" id="IPR004158">
    <property type="entry name" value="DUF247_pln"/>
</dbReference>
<dbReference type="PANTHER" id="PTHR31170">
    <property type="entry name" value="BNAC04G53230D PROTEIN"/>
    <property type="match status" value="1"/>
</dbReference>
<evidence type="ECO:0000313" key="2">
    <source>
        <dbReference type="EMBL" id="KAK0607942.1"/>
    </source>
</evidence>
<sequence>MPKVKKMPKDGPVDFFLHTPRMRVAINRDLQLLENQLPYALLQKLFEKTGLQNVTNEEYTDNDPFLILYLEFFLYRKPYVFPNPKYQIQHFTDLRRHLLLKNFRPEKETGEMKDLPIAPIATKLHRSGVKFKMGSEDQSSLKISCKDVKNAIRIPWIKELELQIPRFEVYDSTECLYRNMMALEQCHYPGETHICDFIGLMDFLIDTVEDVDLLVDEGIIVNMLGDNAAIAKMFNNLCLQINVNPSDSYNIRKKLKEHYDNPWNHTMATFKTVYFSDIWKGTATVAAVILLVLTFIQTVFSIVK</sequence>
<organism evidence="2 3">
    <name type="scientific">Acer saccharum</name>
    <name type="common">Sugar maple</name>
    <dbReference type="NCBI Taxonomy" id="4024"/>
    <lineage>
        <taxon>Eukaryota</taxon>
        <taxon>Viridiplantae</taxon>
        <taxon>Streptophyta</taxon>
        <taxon>Embryophyta</taxon>
        <taxon>Tracheophyta</taxon>
        <taxon>Spermatophyta</taxon>
        <taxon>Magnoliopsida</taxon>
        <taxon>eudicotyledons</taxon>
        <taxon>Gunneridae</taxon>
        <taxon>Pentapetalae</taxon>
        <taxon>rosids</taxon>
        <taxon>malvids</taxon>
        <taxon>Sapindales</taxon>
        <taxon>Sapindaceae</taxon>
        <taxon>Hippocastanoideae</taxon>
        <taxon>Acereae</taxon>
        <taxon>Acer</taxon>
    </lineage>
</organism>
<keyword evidence="3" id="KW-1185">Reference proteome</keyword>
<dbReference type="EMBL" id="JAUESC010000001">
    <property type="protein sequence ID" value="KAK0607942.1"/>
    <property type="molecule type" value="Genomic_DNA"/>
</dbReference>
<dbReference type="Proteomes" id="UP001168877">
    <property type="component" value="Unassembled WGS sequence"/>
</dbReference>
<protein>
    <submittedName>
        <fullName evidence="2">Uncharacterized protein</fullName>
    </submittedName>
</protein>
<keyword evidence="1" id="KW-0812">Transmembrane</keyword>